<dbReference type="Gramene" id="PGSC0003DMT400027986">
    <property type="protein sequence ID" value="PGSC0003DMT400027986"/>
    <property type="gene ID" value="PGSC0003DMG400010787"/>
</dbReference>
<organism evidence="2 3">
    <name type="scientific">Solanum tuberosum</name>
    <name type="common">Potato</name>
    <dbReference type="NCBI Taxonomy" id="4113"/>
    <lineage>
        <taxon>Eukaryota</taxon>
        <taxon>Viridiplantae</taxon>
        <taxon>Streptophyta</taxon>
        <taxon>Embryophyta</taxon>
        <taxon>Tracheophyta</taxon>
        <taxon>Spermatophyta</taxon>
        <taxon>Magnoliopsida</taxon>
        <taxon>eudicotyledons</taxon>
        <taxon>Gunneridae</taxon>
        <taxon>Pentapetalae</taxon>
        <taxon>asterids</taxon>
        <taxon>lamiids</taxon>
        <taxon>Solanales</taxon>
        <taxon>Solanaceae</taxon>
        <taxon>Solanoideae</taxon>
        <taxon>Solaneae</taxon>
        <taxon>Solanum</taxon>
    </lineage>
</organism>
<dbReference type="AlphaFoldDB" id="M1AQG9"/>
<dbReference type="eggNOG" id="KOG1075">
    <property type="taxonomic scope" value="Eukaryota"/>
</dbReference>
<dbReference type="EnsemblPlants" id="PGSC0003DMT400027986">
    <property type="protein sequence ID" value="PGSC0003DMT400027986"/>
    <property type="gene ID" value="PGSC0003DMG400010787"/>
</dbReference>
<dbReference type="OMA" id="RMIMAYS"/>
<name>M1AQG9_SOLTU</name>
<protein>
    <submittedName>
        <fullName evidence="2">RNase H family protein</fullName>
    </submittedName>
</protein>
<dbReference type="InterPro" id="IPR026960">
    <property type="entry name" value="RVT-Znf"/>
</dbReference>
<feature type="domain" description="Reverse transcriptase zinc-binding" evidence="1">
    <location>
        <begin position="39"/>
        <end position="123"/>
    </location>
</feature>
<reference evidence="2" key="2">
    <citation type="submission" date="2015-06" db="UniProtKB">
        <authorList>
            <consortium name="EnsemblPlants"/>
        </authorList>
    </citation>
    <scope>IDENTIFICATION</scope>
    <source>
        <strain evidence="2">DM1-3 516 R44</strain>
    </source>
</reference>
<dbReference type="InParanoid" id="M1AQG9"/>
<evidence type="ECO:0000259" key="1">
    <source>
        <dbReference type="Pfam" id="PF13966"/>
    </source>
</evidence>
<dbReference type="Proteomes" id="UP000011115">
    <property type="component" value="Unassembled WGS sequence"/>
</dbReference>
<dbReference type="STRING" id="4113.M1AQG9"/>
<dbReference type="Pfam" id="PF13966">
    <property type="entry name" value="zf-RVT"/>
    <property type="match status" value="1"/>
</dbReference>
<proteinExistence type="predicted"/>
<reference evidence="3" key="1">
    <citation type="journal article" date="2011" name="Nature">
        <title>Genome sequence and analysis of the tuber crop potato.</title>
        <authorList>
            <consortium name="The Potato Genome Sequencing Consortium"/>
        </authorList>
    </citation>
    <scope>NUCLEOTIDE SEQUENCE [LARGE SCALE GENOMIC DNA]</scope>
    <source>
        <strain evidence="3">cv. DM1-3 516 R44</strain>
    </source>
</reference>
<evidence type="ECO:0000313" key="2">
    <source>
        <dbReference type="EnsemblPlants" id="PGSC0003DMT400027986"/>
    </source>
</evidence>
<accession>M1AQG9</accession>
<dbReference type="PaxDb" id="4113-PGSC0003DMT400027986"/>
<evidence type="ECO:0000313" key="3">
    <source>
        <dbReference type="Proteomes" id="UP000011115"/>
    </source>
</evidence>
<keyword evidence="3" id="KW-1185">Reference proteome</keyword>
<sequence>MVIQHVPPFLVPKILNTKIHFHEAGSDVAIWKLKDDSLFTCASAWELTRQKKNKNIIITFSWHKNIPFKISFLLWRALRGKLPINEKIRTFGGEPVRCHCCIKSGWDDINHIFVTGNFATYNWKYYVAFFGISHRHMPLGNLLMDWWGGKPKNSAHKLLLQAVPIIVCWILWKNRCSSKYGGKKSSILRVKFLIFNDTTQLMSTVFPYIQWPNSW</sequence>
<dbReference type="HOGENOM" id="CLU_1285262_0_0_1"/>